<sequence>MKRMNRNWKELERTIQDRVGCRLVVGGLCHSTKGKLRGDSMSIGILLTIQLECKFVIVEDNDEKEEAENDDDVDNDDDNDDDVKDDLDGFID</sequence>
<name>A0A183NWQ0_9TREM</name>
<gene>
    <name evidence="1" type="ORF">SMTD_LOCUS6536</name>
</gene>
<reference evidence="1 2" key="1">
    <citation type="submission" date="2018-11" db="EMBL/GenBank/DDBJ databases">
        <authorList>
            <consortium name="Pathogen Informatics"/>
        </authorList>
    </citation>
    <scope>NUCLEOTIDE SEQUENCE [LARGE SCALE GENOMIC DNA]</scope>
    <source>
        <strain>Denwood</strain>
        <strain evidence="2">Zambia</strain>
    </source>
</reference>
<keyword evidence="2" id="KW-1185">Reference proteome</keyword>
<evidence type="ECO:0000313" key="2">
    <source>
        <dbReference type="Proteomes" id="UP000269396"/>
    </source>
</evidence>
<protein>
    <submittedName>
        <fullName evidence="1">Uncharacterized protein</fullName>
    </submittedName>
</protein>
<dbReference type="AlphaFoldDB" id="A0A183NWQ0"/>
<accession>A0A183NWQ0</accession>
<dbReference type="EMBL" id="UZAL01027644">
    <property type="protein sequence ID" value="VDP34376.1"/>
    <property type="molecule type" value="Genomic_DNA"/>
</dbReference>
<evidence type="ECO:0000313" key="1">
    <source>
        <dbReference type="EMBL" id="VDP34376.1"/>
    </source>
</evidence>
<proteinExistence type="predicted"/>
<dbReference type="Proteomes" id="UP000269396">
    <property type="component" value="Unassembled WGS sequence"/>
</dbReference>
<organism evidence="1 2">
    <name type="scientific">Schistosoma mattheei</name>
    <dbReference type="NCBI Taxonomy" id="31246"/>
    <lineage>
        <taxon>Eukaryota</taxon>
        <taxon>Metazoa</taxon>
        <taxon>Spiralia</taxon>
        <taxon>Lophotrochozoa</taxon>
        <taxon>Platyhelminthes</taxon>
        <taxon>Trematoda</taxon>
        <taxon>Digenea</taxon>
        <taxon>Strigeidida</taxon>
        <taxon>Schistosomatoidea</taxon>
        <taxon>Schistosomatidae</taxon>
        <taxon>Schistosoma</taxon>
    </lineage>
</organism>